<evidence type="ECO:0000313" key="3">
    <source>
        <dbReference type="EMBL" id="MDT9593136.1"/>
    </source>
</evidence>
<keyword evidence="4" id="KW-1185">Reference proteome</keyword>
<dbReference type="InterPro" id="IPR011009">
    <property type="entry name" value="Kinase-like_dom_sf"/>
</dbReference>
<feature type="domain" description="Aminoglycoside phosphotransferase" evidence="2">
    <location>
        <begin position="30"/>
        <end position="259"/>
    </location>
</feature>
<comment type="caution">
    <text evidence="3">The sequence shown here is derived from an EMBL/GenBank/DDBJ whole genome shotgun (WGS) entry which is preliminary data.</text>
</comment>
<dbReference type="RefSeq" id="WP_315732564.1">
    <property type="nucleotide sequence ID" value="NZ_JAVYII010000003.1"/>
</dbReference>
<dbReference type="Proteomes" id="UP001268542">
    <property type="component" value="Unassembled WGS sequence"/>
</dbReference>
<evidence type="ECO:0000313" key="4">
    <source>
        <dbReference type="Proteomes" id="UP001268542"/>
    </source>
</evidence>
<feature type="region of interest" description="Disordered" evidence="1">
    <location>
        <begin position="107"/>
        <end position="131"/>
    </location>
</feature>
<evidence type="ECO:0000259" key="2">
    <source>
        <dbReference type="Pfam" id="PF01636"/>
    </source>
</evidence>
<dbReference type="Pfam" id="PF01636">
    <property type="entry name" value="APH"/>
    <property type="match status" value="1"/>
</dbReference>
<gene>
    <name evidence="3" type="primary">lxmK</name>
    <name evidence="3" type="ORF">RDV89_08655</name>
</gene>
<dbReference type="NCBIfam" id="NF038156">
    <property type="entry name" value="lant_syn_V_LxmK"/>
    <property type="match status" value="1"/>
</dbReference>
<proteinExistence type="predicted"/>
<dbReference type="SUPFAM" id="SSF56112">
    <property type="entry name" value="Protein kinase-like (PK-like)"/>
    <property type="match status" value="1"/>
</dbReference>
<sequence length="387" mass="42274">MRIDPRLDDFLEAQGLGRHRPETAKELNGRNANFLVVTTTDTPVFVKRIATGSRDAAERHAACVAFEELRREDPAIQRTLGTAPLLASDADLGFLAYVALPGSTSLAELGRQPKDDADADEGDAGTRDPEDFAEDLGRLLAAVHALDPAGVPPRAEAPRLPPIQPLDHLTWESYQNLTAPCLRIWNRLQNDPDAAGTLRALRADEAYAVEQHPVAIHGDVRLDQFLLDREGRLRLIDLEEFRLGDPARDVGSMVGEWLHRATLDLVGEQDAVAAVADLELTHDEVVANGAAALDRRRPVIQRFFEAYRTSCGPDAAWVDDPAFVDRVTRFAGWHMFDRLIAVAEHTSRVSALHWAAAGIGRQALLAPRAAAPALGLPDHSDQRKAAA</sequence>
<name>A0ABU3PW75_9ACTN</name>
<reference evidence="3 4" key="1">
    <citation type="submission" date="2023-08" db="EMBL/GenBank/DDBJ databases">
        <title>Nocardioides seae sp. nov., a bacterium isolated from a soil.</title>
        <authorList>
            <person name="Wang X."/>
        </authorList>
    </citation>
    <scope>NUCLEOTIDE SEQUENCE [LARGE SCALE GENOMIC DNA]</scope>
    <source>
        <strain evidence="3 4">YZH12</strain>
    </source>
</reference>
<dbReference type="InterPro" id="IPR002575">
    <property type="entry name" value="Aminoglycoside_PTrfase"/>
</dbReference>
<accession>A0ABU3PW75</accession>
<protein>
    <submittedName>
        <fullName evidence="3">Class V lanthionine synthetase subunit LxmK</fullName>
    </submittedName>
</protein>
<dbReference type="EMBL" id="JAVYII010000003">
    <property type="protein sequence ID" value="MDT9593136.1"/>
    <property type="molecule type" value="Genomic_DNA"/>
</dbReference>
<evidence type="ECO:0000256" key="1">
    <source>
        <dbReference type="SAM" id="MobiDB-lite"/>
    </source>
</evidence>
<organism evidence="3 4">
    <name type="scientific">Nocardioides imazamoxiresistens</name>
    <dbReference type="NCBI Taxonomy" id="3231893"/>
    <lineage>
        <taxon>Bacteria</taxon>
        <taxon>Bacillati</taxon>
        <taxon>Actinomycetota</taxon>
        <taxon>Actinomycetes</taxon>
        <taxon>Propionibacteriales</taxon>
        <taxon>Nocardioidaceae</taxon>
        <taxon>Nocardioides</taxon>
    </lineage>
</organism>
<dbReference type="Gene3D" id="3.90.1200.10">
    <property type="match status" value="1"/>
</dbReference>